<evidence type="ECO:0000256" key="1">
    <source>
        <dbReference type="ARBA" id="ARBA00022598"/>
    </source>
</evidence>
<dbReference type="AlphaFoldDB" id="A0A1J4NMJ1"/>
<evidence type="ECO:0000259" key="6">
    <source>
        <dbReference type="PROSITE" id="PS50975"/>
    </source>
</evidence>
<dbReference type="Gene3D" id="3.30.1490.20">
    <property type="entry name" value="ATP-grasp fold, A domain"/>
    <property type="match status" value="1"/>
</dbReference>
<dbReference type="Gene3D" id="3.30.470.20">
    <property type="entry name" value="ATP-grasp fold, B domain"/>
    <property type="match status" value="1"/>
</dbReference>
<reference evidence="7" key="1">
    <citation type="submission" date="2016-10" db="EMBL/GenBank/DDBJ databases">
        <title>Genome sequence of Streptomyces mangrovisoli MUSC 149.</title>
        <authorList>
            <person name="Lee L.-H."/>
            <person name="Ser H.-L."/>
        </authorList>
    </citation>
    <scope>NUCLEOTIDE SEQUENCE [LARGE SCALE GENOMIC DNA]</scope>
    <source>
        <strain evidence="7">MUSC 149</strain>
    </source>
</reference>
<dbReference type="RefSeq" id="WP_046591873.1">
    <property type="nucleotide sequence ID" value="NZ_LAVA02000097.1"/>
</dbReference>
<dbReference type="InterPro" id="IPR052032">
    <property type="entry name" value="ATP-dep_AA_Ligase"/>
</dbReference>
<dbReference type="EMBL" id="LAVA02000097">
    <property type="protein sequence ID" value="OIJ63633.1"/>
    <property type="molecule type" value="Genomic_DNA"/>
</dbReference>
<organism evidence="7 8">
    <name type="scientific">Streptomyces mangrovisoli</name>
    <dbReference type="NCBI Taxonomy" id="1428628"/>
    <lineage>
        <taxon>Bacteria</taxon>
        <taxon>Bacillati</taxon>
        <taxon>Actinomycetota</taxon>
        <taxon>Actinomycetes</taxon>
        <taxon>Kitasatosporales</taxon>
        <taxon>Streptomycetaceae</taxon>
        <taxon>Streptomyces</taxon>
    </lineage>
</organism>
<dbReference type="GO" id="GO:0005524">
    <property type="term" value="F:ATP binding"/>
    <property type="evidence" value="ECO:0007669"/>
    <property type="project" value="UniProtKB-UniRule"/>
</dbReference>
<keyword evidence="8" id="KW-1185">Reference proteome</keyword>
<dbReference type="InterPro" id="IPR011761">
    <property type="entry name" value="ATP-grasp"/>
</dbReference>
<dbReference type="GO" id="GO:0016874">
    <property type="term" value="F:ligase activity"/>
    <property type="evidence" value="ECO:0007669"/>
    <property type="project" value="UniProtKB-KW"/>
</dbReference>
<evidence type="ECO:0000256" key="5">
    <source>
        <dbReference type="SAM" id="MobiDB-lite"/>
    </source>
</evidence>
<dbReference type="STRING" id="1428628.WN71_032960"/>
<dbReference type="PANTHER" id="PTHR43585:SF2">
    <property type="entry name" value="ATP-GRASP ENZYME FSQD"/>
    <property type="match status" value="1"/>
</dbReference>
<dbReference type="PANTHER" id="PTHR43585">
    <property type="entry name" value="FUMIPYRROLE BIOSYNTHESIS PROTEIN C"/>
    <property type="match status" value="1"/>
</dbReference>
<dbReference type="PROSITE" id="PS50975">
    <property type="entry name" value="ATP_GRASP"/>
    <property type="match status" value="1"/>
</dbReference>
<dbReference type="Proteomes" id="UP000034196">
    <property type="component" value="Unassembled WGS sequence"/>
</dbReference>
<proteinExistence type="predicted"/>
<feature type="domain" description="ATP-grasp" evidence="6">
    <location>
        <begin position="124"/>
        <end position="316"/>
    </location>
</feature>
<keyword evidence="3 4" id="KW-0067">ATP-binding</keyword>
<evidence type="ECO:0000313" key="8">
    <source>
        <dbReference type="Proteomes" id="UP000034196"/>
    </source>
</evidence>
<dbReference type="SUPFAM" id="SSF56059">
    <property type="entry name" value="Glutathione synthetase ATP-binding domain-like"/>
    <property type="match status" value="1"/>
</dbReference>
<dbReference type="Gene3D" id="3.40.50.20">
    <property type="match status" value="1"/>
</dbReference>
<gene>
    <name evidence="7" type="ORF">WN71_032960</name>
</gene>
<accession>A0A1J4NMJ1</accession>
<evidence type="ECO:0000256" key="4">
    <source>
        <dbReference type="PROSITE-ProRule" id="PRU00409"/>
    </source>
</evidence>
<evidence type="ECO:0000256" key="2">
    <source>
        <dbReference type="ARBA" id="ARBA00022741"/>
    </source>
</evidence>
<sequence length="438" mass="47024">MTGNPPDAGGRTHVVIVNRWKEQYAEYARYLDHAVHRVTYVSTGVGRHAVPAAAADTVTVTSTEDLAEVRAAVHTLARRHGRPHGVVALKEGDLMTGARLREEWDLPGPRTTEIEAFRDKYLMCRAVARAGLPVPEFRAVDDADSVLALGRRAGWPLVVKPRVGGSSDGVLVLRGPEDLAALPDPAARPLLVQAFNPHPIYHVDGVFDGRRATCLRASRYVNSCLGFRDDGTFLGSVEEDDPAVNRAVATAATAFLRALTSGPTPFHLELFVARRGGQAHCVFLEVGARVGGAEIPFVWREVHGYDLMRAAFDLQLGRRPRTPPGPAGGAEDAGGTEEARGAVGGWLLVPAPTSRPCVITEATPMTGRRPGPYAEALLRPGEVLPDADAYYEHVGGRFRFQGGSSAEVETALTATAAHFRVSAEPVEPLTARIPEVSR</sequence>
<dbReference type="InterPro" id="IPR013815">
    <property type="entry name" value="ATP_grasp_subdomain_1"/>
</dbReference>
<keyword evidence="2 4" id="KW-0547">Nucleotide-binding</keyword>
<evidence type="ECO:0000313" key="7">
    <source>
        <dbReference type="EMBL" id="OIJ63633.1"/>
    </source>
</evidence>
<name>A0A1J4NMJ1_9ACTN</name>
<protein>
    <submittedName>
        <fullName evidence="7">Biotin carboxylase</fullName>
    </submittedName>
</protein>
<evidence type="ECO:0000256" key="3">
    <source>
        <dbReference type="ARBA" id="ARBA00022840"/>
    </source>
</evidence>
<dbReference type="OrthoDB" id="3428978at2"/>
<keyword evidence="1" id="KW-0436">Ligase</keyword>
<dbReference type="GO" id="GO:0046872">
    <property type="term" value="F:metal ion binding"/>
    <property type="evidence" value="ECO:0007669"/>
    <property type="project" value="InterPro"/>
</dbReference>
<feature type="region of interest" description="Disordered" evidence="5">
    <location>
        <begin position="317"/>
        <end position="337"/>
    </location>
</feature>
<comment type="caution">
    <text evidence="7">The sequence shown here is derived from an EMBL/GenBank/DDBJ whole genome shotgun (WGS) entry which is preliminary data.</text>
</comment>